<keyword evidence="3" id="KW-1185">Reference proteome</keyword>
<proteinExistence type="predicted"/>
<reference evidence="2" key="1">
    <citation type="journal article" date="2023" name="G3 (Bethesda)">
        <title>Whole genome assembly and annotation of the endangered Caribbean coral Acropora cervicornis.</title>
        <authorList>
            <person name="Selwyn J.D."/>
            <person name="Vollmer S.V."/>
        </authorList>
    </citation>
    <scope>NUCLEOTIDE SEQUENCE</scope>
    <source>
        <strain evidence="2">K2</strain>
    </source>
</reference>
<sequence>MSSSDVAGLVINNDEDEVRENSEKEGSFVLVEEGEIKLKEDAANTLQRLLFKIISSGMLLKYVACISGLWVGSDLWSFLSVLFTIPIMMMSLIGEAVIVFYCDKKSALKSNSTVTFCRKTRGDLRDLSVDEYEVYQFLRFIAVVAQVVCFVSMCISVRRSRYKSEVLSLDEAHSLVKRKKWLSVNFQLIGFFILLKLAFSKK</sequence>
<evidence type="ECO:0000313" key="3">
    <source>
        <dbReference type="Proteomes" id="UP001249851"/>
    </source>
</evidence>
<dbReference type="AlphaFoldDB" id="A0AAD9QQ59"/>
<keyword evidence="1" id="KW-0812">Transmembrane</keyword>
<accession>A0AAD9QQ59</accession>
<feature type="transmembrane region" description="Helical" evidence="1">
    <location>
        <begin position="49"/>
        <end position="70"/>
    </location>
</feature>
<gene>
    <name evidence="2" type="ORF">P5673_011314</name>
</gene>
<keyword evidence="1" id="KW-0472">Membrane</keyword>
<reference evidence="2" key="2">
    <citation type="journal article" date="2023" name="Science">
        <title>Genomic signatures of disease resistance in endangered staghorn corals.</title>
        <authorList>
            <person name="Vollmer S.V."/>
            <person name="Selwyn J.D."/>
            <person name="Despard B.A."/>
            <person name="Roesel C.L."/>
        </authorList>
    </citation>
    <scope>NUCLEOTIDE SEQUENCE</scope>
    <source>
        <strain evidence="2">K2</strain>
    </source>
</reference>
<feature type="transmembrane region" description="Helical" evidence="1">
    <location>
        <begin position="137"/>
        <end position="158"/>
    </location>
</feature>
<dbReference type="EMBL" id="JARQWQ010000020">
    <property type="protein sequence ID" value="KAK2565346.1"/>
    <property type="molecule type" value="Genomic_DNA"/>
</dbReference>
<organism evidence="2 3">
    <name type="scientific">Acropora cervicornis</name>
    <name type="common">Staghorn coral</name>
    <dbReference type="NCBI Taxonomy" id="6130"/>
    <lineage>
        <taxon>Eukaryota</taxon>
        <taxon>Metazoa</taxon>
        <taxon>Cnidaria</taxon>
        <taxon>Anthozoa</taxon>
        <taxon>Hexacorallia</taxon>
        <taxon>Scleractinia</taxon>
        <taxon>Astrocoeniina</taxon>
        <taxon>Acroporidae</taxon>
        <taxon>Acropora</taxon>
    </lineage>
</organism>
<keyword evidence="1" id="KW-1133">Transmembrane helix</keyword>
<dbReference type="Proteomes" id="UP001249851">
    <property type="component" value="Unassembled WGS sequence"/>
</dbReference>
<name>A0AAD9QQ59_ACRCE</name>
<feature type="transmembrane region" description="Helical" evidence="1">
    <location>
        <begin position="76"/>
        <end position="102"/>
    </location>
</feature>
<protein>
    <submittedName>
        <fullName evidence="2">Uncharacterized protein</fullName>
    </submittedName>
</protein>
<evidence type="ECO:0000256" key="1">
    <source>
        <dbReference type="SAM" id="Phobius"/>
    </source>
</evidence>
<feature type="transmembrane region" description="Helical" evidence="1">
    <location>
        <begin position="181"/>
        <end position="199"/>
    </location>
</feature>
<evidence type="ECO:0000313" key="2">
    <source>
        <dbReference type="EMBL" id="KAK2565346.1"/>
    </source>
</evidence>
<comment type="caution">
    <text evidence="2">The sequence shown here is derived from an EMBL/GenBank/DDBJ whole genome shotgun (WGS) entry which is preliminary data.</text>
</comment>